<evidence type="ECO:0008006" key="2">
    <source>
        <dbReference type="Google" id="ProtNLM"/>
    </source>
</evidence>
<sequence>MFGEPAGVAGVAGVRQARKDGIIAAHESVAILITGNGLKDIQSAIRAAGRPISIPPDVEAVRKALQA</sequence>
<gene>
    <name evidence="1" type="ORF">SDC9_163457</name>
</gene>
<accession>A0A645FRS5</accession>
<proteinExistence type="predicted"/>
<organism evidence="1">
    <name type="scientific">bioreactor metagenome</name>
    <dbReference type="NCBI Taxonomy" id="1076179"/>
    <lineage>
        <taxon>unclassified sequences</taxon>
        <taxon>metagenomes</taxon>
        <taxon>ecological metagenomes</taxon>
    </lineage>
</organism>
<name>A0A645FRS5_9ZZZZ</name>
<evidence type="ECO:0000313" key="1">
    <source>
        <dbReference type="EMBL" id="MPN16119.1"/>
    </source>
</evidence>
<dbReference type="Gene3D" id="3.40.50.1100">
    <property type="match status" value="1"/>
</dbReference>
<comment type="caution">
    <text evidence="1">The sequence shown here is derived from an EMBL/GenBank/DDBJ whole genome shotgun (WGS) entry which is preliminary data.</text>
</comment>
<dbReference type="EMBL" id="VSSQ01063025">
    <property type="protein sequence ID" value="MPN16119.1"/>
    <property type="molecule type" value="Genomic_DNA"/>
</dbReference>
<protein>
    <recommendedName>
        <fullName evidence="2">Threonine synthase</fullName>
    </recommendedName>
</protein>
<dbReference type="InterPro" id="IPR036052">
    <property type="entry name" value="TrpB-like_PALP_sf"/>
</dbReference>
<dbReference type="AlphaFoldDB" id="A0A645FRS5"/>
<dbReference type="SUPFAM" id="SSF53686">
    <property type="entry name" value="Tryptophan synthase beta subunit-like PLP-dependent enzymes"/>
    <property type="match status" value="1"/>
</dbReference>
<reference evidence="1" key="1">
    <citation type="submission" date="2019-08" db="EMBL/GenBank/DDBJ databases">
        <authorList>
            <person name="Kucharzyk K."/>
            <person name="Murdoch R.W."/>
            <person name="Higgins S."/>
            <person name="Loffler F."/>
        </authorList>
    </citation>
    <scope>NUCLEOTIDE SEQUENCE</scope>
</reference>